<evidence type="ECO:0000313" key="1">
    <source>
        <dbReference type="EMBL" id="KAA3473991.1"/>
    </source>
</evidence>
<dbReference type="InterPro" id="IPR051320">
    <property type="entry name" value="Viral_Replic_Matur_Polypro"/>
</dbReference>
<evidence type="ECO:0000313" key="2">
    <source>
        <dbReference type="Proteomes" id="UP000325315"/>
    </source>
</evidence>
<dbReference type="EMBL" id="SMMG02000005">
    <property type="protein sequence ID" value="KAA3473991.1"/>
    <property type="molecule type" value="Genomic_DNA"/>
</dbReference>
<dbReference type="InterPro" id="IPR043128">
    <property type="entry name" value="Rev_trsase/Diguanyl_cyclase"/>
</dbReference>
<dbReference type="PANTHER" id="PTHR33064:SF37">
    <property type="entry name" value="RIBONUCLEASE H"/>
    <property type="match status" value="1"/>
</dbReference>
<dbReference type="Proteomes" id="UP000325315">
    <property type="component" value="Unassembled WGS sequence"/>
</dbReference>
<sequence length="77" mass="8959">MFLGHVLFADFLDLAEYYHMFVEGFSLIAAPLTKMLRKDVPFRWTEDQQSSFEKLNVVLTQAPIWIQHELGKICGVQ</sequence>
<keyword evidence="1" id="KW-0808">Transferase</keyword>
<dbReference type="InterPro" id="IPR043502">
    <property type="entry name" value="DNA/RNA_pol_sf"/>
</dbReference>
<protein>
    <submittedName>
        <fullName evidence="1">RNA-directed DNA polymerase-like protein</fullName>
    </submittedName>
</protein>
<dbReference type="PANTHER" id="PTHR33064">
    <property type="entry name" value="POL PROTEIN"/>
    <property type="match status" value="1"/>
</dbReference>
<keyword evidence="1" id="KW-0548">Nucleotidyltransferase</keyword>
<name>A0A5B6VX63_9ROSI</name>
<dbReference type="GO" id="GO:0003964">
    <property type="term" value="F:RNA-directed DNA polymerase activity"/>
    <property type="evidence" value="ECO:0007669"/>
    <property type="project" value="UniProtKB-KW"/>
</dbReference>
<keyword evidence="1" id="KW-0695">RNA-directed DNA polymerase</keyword>
<keyword evidence="2" id="KW-1185">Reference proteome</keyword>
<dbReference type="Gene3D" id="3.30.70.270">
    <property type="match status" value="1"/>
</dbReference>
<dbReference type="AlphaFoldDB" id="A0A5B6VX63"/>
<dbReference type="OrthoDB" id="1667550at2759"/>
<reference evidence="1" key="1">
    <citation type="submission" date="2019-08" db="EMBL/GenBank/DDBJ databases">
        <authorList>
            <person name="Liu F."/>
        </authorList>
    </citation>
    <scope>NUCLEOTIDE SEQUENCE [LARGE SCALE GENOMIC DNA]</scope>
    <source>
        <strain evidence="1">PA1801</strain>
        <tissue evidence="1">Leaf</tissue>
    </source>
</reference>
<gene>
    <name evidence="1" type="ORF">EPI10_024326</name>
</gene>
<comment type="caution">
    <text evidence="1">The sequence shown here is derived from an EMBL/GenBank/DDBJ whole genome shotgun (WGS) entry which is preliminary data.</text>
</comment>
<organism evidence="1 2">
    <name type="scientific">Gossypium australe</name>
    <dbReference type="NCBI Taxonomy" id="47621"/>
    <lineage>
        <taxon>Eukaryota</taxon>
        <taxon>Viridiplantae</taxon>
        <taxon>Streptophyta</taxon>
        <taxon>Embryophyta</taxon>
        <taxon>Tracheophyta</taxon>
        <taxon>Spermatophyta</taxon>
        <taxon>Magnoliopsida</taxon>
        <taxon>eudicotyledons</taxon>
        <taxon>Gunneridae</taxon>
        <taxon>Pentapetalae</taxon>
        <taxon>rosids</taxon>
        <taxon>malvids</taxon>
        <taxon>Malvales</taxon>
        <taxon>Malvaceae</taxon>
        <taxon>Malvoideae</taxon>
        <taxon>Gossypium</taxon>
    </lineage>
</organism>
<accession>A0A5B6VX63</accession>
<dbReference type="SUPFAM" id="SSF56672">
    <property type="entry name" value="DNA/RNA polymerases"/>
    <property type="match status" value="1"/>
</dbReference>
<proteinExistence type="predicted"/>